<feature type="non-terminal residue" evidence="13">
    <location>
        <position position="1061"/>
    </location>
</feature>
<feature type="domain" description="C2H2-type" evidence="12">
    <location>
        <begin position="761"/>
        <end position="790"/>
    </location>
</feature>
<dbReference type="InterPro" id="IPR036236">
    <property type="entry name" value="Znf_C2H2_sf"/>
</dbReference>
<dbReference type="InterPro" id="IPR052127">
    <property type="entry name" value="STE12_transcription_factor"/>
</dbReference>
<keyword evidence="2" id="KW-0479">Metal-binding</keyword>
<keyword evidence="7" id="KW-0804">Transcription</keyword>
<dbReference type="FunFam" id="3.30.160.60:FF:000072">
    <property type="entry name" value="zinc finger protein 143 isoform X1"/>
    <property type="match status" value="1"/>
</dbReference>
<feature type="domain" description="C2H2-type" evidence="12">
    <location>
        <begin position="791"/>
        <end position="820"/>
    </location>
</feature>
<keyword evidence="6" id="KW-0805">Transcription regulation</keyword>
<dbReference type="SMART" id="SM00424">
    <property type="entry name" value="STE"/>
    <property type="match status" value="1"/>
</dbReference>
<protein>
    <recommendedName>
        <fullName evidence="12">C2H2-type domain-containing protein</fullName>
    </recommendedName>
</protein>
<comment type="similarity">
    <text evidence="9">Belongs to the STE12 transcription factor family.</text>
</comment>
<feature type="compositionally biased region" description="Polar residues" evidence="11">
    <location>
        <begin position="819"/>
        <end position="842"/>
    </location>
</feature>
<evidence type="ECO:0000256" key="9">
    <source>
        <dbReference type="ARBA" id="ARBA00024345"/>
    </source>
</evidence>
<keyword evidence="3" id="KW-0677">Repeat</keyword>
<evidence type="ECO:0000256" key="3">
    <source>
        <dbReference type="ARBA" id="ARBA00022737"/>
    </source>
</evidence>
<dbReference type="InterPro" id="IPR003120">
    <property type="entry name" value="Ste12"/>
</dbReference>
<dbReference type="GO" id="GO:1990526">
    <property type="term" value="C:Ste12p-Dig1p-Dig2p complex"/>
    <property type="evidence" value="ECO:0007669"/>
    <property type="project" value="TreeGrafter"/>
</dbReference>
<keyword evidence="8" id="KW-0539">Nucleus</keyword>
<evidence type="ECO:0000256" key="2">
    <source>
        <dbReference type="ARBA" id="ARBA00022723"/>
    </source>
</evidence>
<dbReference type="PROSITE" id="PS50157">
    <property type="entry name" value="ZINC_FINGER_C2H2_2"/>
    <property type="match status" value="2"/>
</dbReference>
<evidence type="ECO:0000256" key="6">
    <source>
        <dbReference type="ARBA" id="ARBA00023015"/>
    </source>
</evidence>
<dbReference type="PROSITE" id="PS00028">
    <property type="entry name" value="ZINC_FINGER_C2H2_1"/>
    <property type="match status" value="2"/>
</dbReference>
<dbReference type="EMBL" id="JANBPU010000030">
    <property type="protein sequence ID" value="KAJ1919231.1"/>
    <property type="molecule type" value="Genomic_DNA"/>
</dbReference>
<dbReference type="GO" id="GO:0000978">
    <property type="term" value="F:RNA polymerase II cis-regulatory region sequence-specific DNA binding"/>
    <property type="evidence" value="ECO:0007669"/>
    <property type="project" value="UniProtKB-ARBA"/>
</dbReference>
<feature type="compositionally biased region" description="Polar residues" evidence="11">
    <location>
        <begin position="741"/>
        <end position="751"/>
    </location>
</feature>
<dbReference type="PANTHER" id="PTHR47427:SF1">
    <property type="entry name" value="PROTEIN STE12"/>
    <property type="match status" value="1"/>
</dbReference>
<feature type="region of interest" description="Disordered" evidence="11">
    <location>
        <begin position="818"/>
        <end position="842"/>
    </location>
</feature>
<dbReference type="Gene3D" id="3.30.160.60">
    <property type="entry name" value="Classic Zinc Finger"/>
    <property type="match status" value="2"/>
</dbReference>
<evidence type="ECO:0000313" key="13">
    <source>
        <dbReference type="EMBL" id="KAJ1919231.1"/>
    </source>
</evidence>
<gene>
    <name evidence="13" type="ORF">H4219_002081</name>
</gene>
<evidence type="ECO:0000256" key="7">
    <source>
        <dbReference type="ARBA" id="ARBA00023163"/>
    </source>
</evidence>
<dbReference type="GO" id="GO:0005634">
    <property type="term" value="C:nucleus"/>
    <property type="evidence" value="ECO:0007669"/>
    <property type="project" value="UniProtKB-SubCell"/>
</dbReference>
<dbReference type="Proteomes" id="UP001150538">
    <property type="component" value="Unassembled WGS sequence"/>
</dbReference>
<dbReference type="FunFam" id="3.30.160.60:FF:000125">
    <property type="entry name" value="Putative zinc finger protein 143"/>
    <property type="match status" value="1"/>
</dbReference>
<reference evidence="13" key="1">
    <citation type="submission" date="2022-07" db="EMBL/GenBank/DDBJ databases">
        <title>Phylogenomic reconstructions and comparative analyses of Kickxellomycotina fungi.</title>
        <authorList>
            <person name="Reynolds N.K."/>
            <person name="Stajich J.E."/>
            <person name="Barry K."/>
            <person name="Grigoriev I.V."/>
            <person name="Crous P."/>
            <person name="Smith M.E."/>
        </authorList>
    </citation>
    <scope>NUCLEOTIDE SEQUENCE</scope>
    <source>
        <strain evidence="13">NBRC 100468</strain>
    </source>
</reference>
<keyword evidence="4 10" id="KW-0863">Zinc-finger</keyword>
<dbReference type="Pfam" id="PF00096">
    <property type="entry name" value="zf-C2H2"/>
    <property type="match status" value="2"/>
</dbReference>
<evidence type="ECO:0000256" key="1">
    <source>
        <dbReference type="ARBA" id="ARBA00004123"/>
    </source>
</evidence>
<dbReference type="PANTHER" id="PTHR47427">
    <property type="entry name" value="PROTEIN STE12"/>
    <property type="match status" value="1"/>
</dbReference>
<comment type="caution">
    <text evidence="13">The sequence shown here is derived from an EMBL/GenBank/DDBJ whole genome shotgun (WGS) entry which is preliminary data.</text>
</comment>
<dbReference type="GO" id="GO:0000981">
    <property type="term" value="F:DNA-binding transcription factor activity, RNA polymerase II-specific"/>
    <property type="evidence" value="ECO:0007669"/>
    <property type="project" value="UniProtKB-ARBA"/>
</dbReference>
<dbReference type="SUPFAM" id="SSF57667">
    <property type="entry name" value="beta-beta-alpha zinc fingers"/>
    <property type="match status" value="1"/>
</dbReference>
<organism evidence="13 14">
    <name type="scientific">Mycoemilia scoparia</name>
    <dbReference type="NCBI Taxonomy" id="417184"/>
    <lineage>
        <taxon>Eukaryota</taxon>
        <taxon>Fungi</taxon>
        <taxon>Fungi incertae sedis</taxon>
        <taxon>Zoopagomycota</taxon>
        <taxon>Kickxellomycotina</taxon>
        <taxon>Kickxellomycetes</taxon>
        <taxon>Kickxellales</taxon>
        <taxon>Kickxellaceae</taxon>
        <taxon>Mycoemilia</taxon>
    </lineage>
</organism>
<evidence type="ECO:0000256" key="5">
    <source>
        <dbReference type="ARBA" id="ARBA00022833"/>
    </source>
</evidence>
<keyword evidence="5" id="KW-0862">Zinc</keyword>
<evidence type="ECO:0000259" key="12">
    <source>
        <dbReference type="PROSITE" id="PS50157"/>
    </source>
</evidence>
<feature type="region of interest" description="Disordered" evidence="11">
    <location>
        <begin position="710"/>
        <end position="755"/>
    </location>
</feature>
<dbReference type="AlphaFoldDB" id="A0A9W8DUH6"/>
<evidence type="ECO:0000313" key="14">
    <source>
        <dbReference type="Proteomes" id="UP001150538"/>
    </source>
</evidence>
<dbReference type="GO" id="GO:1990527">
    <property type="term" value="C:Tec1p-Ste12p-Dig1p complex"/>
    <property type="evidence" value="ECO:0007669"/>
    <property type="project" value="TreeGrafter"/>
</dbReference>
<comment type="subcellular location">
    <subcellularLocation>
        <location evidence="1">Nucleus</location>
    </subcellularLocation>
</comment>
<sequence>MTESQPAESDSSEPTDSLVEFLSNAPLRFNTGETGLDEKDSVDCCAVTAHKGAIRRYTFPDGDTISCVRWDDLFHITSTDIIRALVHRFESLGRPVVNAKKFEEGVFSDLRNLKPGFDARLEAPRSEFLELLYRHHCVRTQKKQKVFYWYSVPHDELFREALERDLKREAMGIDPTTGLTNRAAAEMVVNIGGVHLPLTVPPTLAPSLRGQLSISSNNHHHRSIVKHLPRATKGTKIINLPAVSRPKCFSQDVASINTLDTQKVELSSEKTNMFFGDSTAIIVPDNTTGLNYNCAPKTDHSKIDTSGIPPTPTPHHSPQMSALDDPDFLSLLGSNSDLLTDANFQNFTQALSYYLNQPSGSTSTATPAGSVINAGQVSVNTASYPGTQSVTSGLFSEVDMCIDSSSAMTSIAQKQDVWKDGLSSTSQLQASQSQLSLTQIPSFQSVSIKYDEDELRADSEFPQGALTAFATSSNALSSPATMSDSAQDPVNTLPSPNTSHSIQFMNSILSSNASRTETPVQGFVGNGQGVGSSLNSSADKQSNTSLCSLGGDIQQTNIPLLGQSTLAEPPSTLSPLSINNISVNNGGAPQVASNPFVLNNKASTPRASKFARFHPYLNSLCKSLHHKPATNMPPRPAEVAASSSSVSAFDVNKSYTNGATPSLPTNTPVINNTALTDAQFIRALANGLVPPSAFNQGLVNSSNNSASGAGLNLNGEMSFSSGSSDSNPSQDIATERKPEENTSFPSNNHNSLTEKSEIRRYSCPYSGCNKNFKRHEHLKRHIRTHTGEKPFKCPVEGCTKGFARMDNLHQHIRTHVNRKTGTSISSHRIPKNQSRNNGSRAAVAQSVTDVDNSLNLSSTGSVDFPNGEVISGFSNALSMDSQNIVANLIPSTQPIASMQEQQQQQLNQSKASNTISTLRKMKKEARLRPNNGSGGVKGNIDYNEALSIREPGISTNLNDTVFNMDLTNTNASVPNEDFLRLKWDDIISSDSGGEQIQGIDDKFLNIQNTSTISQQQQRQQSFSGIDTTVLFNTFGLNNMALQQQHQQQQTTLALQQNNGAT</sequence>
<proteinExistence type="inferred from homology"/>
<keyword evidence="14" id="KW-1185">Reference proteome</keyword>
<evidence type="ECO:0000256" key="8">
    <source>
        <dbReference type="ARBA" id="ARBA00023242"/>
    </source>
</evidence>
<accession>A0A9W8DUH6</accession>
<dbReference type="OrthoDB" id="1095242at2759"/>
<dbReference type="SMART" id="SM00355">
    <property type="entry name" value="ZnF_C2H2"/>
    <property type="match status" value="2"/>
</dbReference>
<evidence type="ECO:0000256" key="4">
    <source>
        <dbReference type="ARBA" id="ARBA00022771"/>
    </source>
</evidence>
<evidence type="ECO:0000256" key="11">
    <source>
        <dbReference type="SAM" id="MobiDB-lite"/>
    </source>
</evidence>
<evidence type="ECO:0000256" key="10">
    <source>
        <dbReference type="PROSITE-ProRule" id="PRU00042"/>
    </source>
</evidence>
<dbReference type="InterPro" id="IPR013087">
    <property type="entry name" value="Znf_C2H2_type"/>
</dbReference>
<feature type="compositionally biased region" description="Low complexity" evidence="11">
    <location>
        <begin position="710"/>
        <end position="729"/>
    </location>
</feature>
<dbReference type="GO" id="GO:0008270">
    <property type="term" value="F:zinc ion binding"/>
    <property type="evidence" value="ECO:0007669"/>
    <property type="project" value="UniProtKB-KW"/>
</dbReference>
<dbReference type="Pfam" id="PF02200">
    <property type="entry name" value="STE"/>
    <property type="match status" value="1"/>
</dbReference>
<name>A0A9W8DUH6_9FUNG</name>